<dbReference type="InterPro" id="IPR015943">
    <property type="entry name" value="WD40/YVTN_repeat-like_dom_sf"/>
</dbReference>
<evidence type="ECO:0000313" key="3">
    <source>
        <dbReference type="Proteomes" id="UP001596113"/>
    </source>
</evidence>
<dbReference type="Gene3D" id="2.130.10.10">
    <property type="entry name" value="YVTN repeat-like/Quinoprotein amine dehydrogenase"/>
    <property type="match status" value="1"/>
</dbReference>
<sequence>MMKSTKKTMLGALAASLLLTLPVSQAYASAGKPVNAQYSAVQLKATPTKHMTYFKAGDSTIPNNIVWVTTKTDLTFLPAAVTADVTSVVKDADGVFWIGTEHGLQRVNFKEADARDIVQYLAGPQYLYGGDDHILGLASDGQGGIWAKTATGVTHIAMPKKTLYEKSFIYEKLIAPVNDRFGMVTGTGFTFTETNPAVTSVDYSSPTGVFTGHPSTADNDGLWTAMYALGEIFRYSTLKSDYGPNATQEQLDEIATAKRAALRATKAVLLLDYVSGRGNGYPARSYMLTSEFGAQTTTGDDYGFQPYENGFWFHHVVGPDAVNPNGIIPSLKRTDVTPIGYSIARVTRDSLTKKGSTLFPSGGTDVMNYNGIALSQAAIDALNETRPVGQKLGIDIKTNVGKTSKPVYQVLPVITANTNNQLADEDKTTSSTNRPLFQLTSPVYEQIPKFFNDLLPQIVDPVTGYIDMNKIVYKADTSSDEIAGHSALFFAAYKYLCDDPADTVTNELKSLIAKASDRLTNLILADDHYYIEDATGKSTQWSRWLAQYFNDSLTEMKSNPLWTLKIGVDADGEDALSYGYEDGPLNALGVMGLLKTAMYVTAEEYPDDQAKFGVAYNFAFDGDYSTEGPFRNGKGYIKLANEYVERRLVRQATNAYGNNDNQVVTKENLKYADLPDNATPKEKLKKLQKDSNTNGALHQDWTQYINYSDEELGWFPVFQLVMLEQDPIRREQIVAAYDQWYSNEVREENPFYTFLYQIAHPEKTNVDLASAVRFLYRMPEYRIIFKSQYDRQDVFYIEPGDRDEYTQTNYALAPDERLIIKNNNNPFETIEGEYSVDPNFNYKVQGELESATVFTLPYWMGRYFGIIKEAQ</sequence>
<dbReference type="EMBL" id="JBHSMI010000028">
    <property type="protein sequence ID" value="MFC5404444.1"/>
    <property type="molecule type" value="Genomic_DNA"/>
</dbReference>
<dbReference type="RefSeq" id="WP_378134753.1">
    <property type="nucleotide sequence ID" value="NZ_JBHSMI010000028.1"/>
</dbReference>
<reference evidence="3" key="1">
    <citation type="journal article" date="2019" name="Int. J. Syst. Evol. Microbiol.">
        <title>The Global Catalogue of Microorganisms (GCM) 10K type strain sequencing project: providing services to taxonomists for standard genome sequencing and annotation.</title>
        <authorList>
            <consortium name="The Broad Institute Genomics Platform"/>
            <consortium name="The Broad Institute Genome Sequencing Center for Infectious Disease"/>
            <person name="Wu L."/>
            <person name="Ma J."/>
        </authorList>
    </citation>
    <scope>NUCLEOTIDE SEQUENCE [LARGE SCALE GENOMIC DNA]</scope>
    <source>
        <strain evidence="3">CGMCC 1.18575</strain>
    </source>
</reference>
<comment type="caution">
    <text evidence="2">The sequence shown here is derived from an EMBL/GenBank/DDBJ whole genome shotgun (WGS) entry which is preliminary data.</text>
</comment>
<keyword evidence="1" id="KW-0732">Signal</keyword>
<evidence type="ECO:0000313" key="2">
    <source>
        <dbReference type="EMBL" id="MFC5404444.1"/>
    </source>
</evidence>
<accession>A0ABW0HTN6</accession>
<dbReference type="Proteomes" id="UP001596113">
    <property type="component" value="Unassembled WGS sequence"/>
</dbReference>
<protein>
    <submittedName>
        <fullName evidence="2">Uncharacterized protein</fullName>
    </submittedName>
</protein>
<feature type="chain" id="PRO_5046517583" evidence="1">
    <location>
        <begin position="29"/>
        <end position="871"/>
    </location>
</feature>
<proteinExistence type="predicted"/>
<gene>
    <name evidence="2" type="ORF">ACFPOF_17055</name>
</gene>
<name>A0ABW0HTN6_9BACL</name>
<keyword evidence="3" id="KW-1185">Reference proteome</keyword>
<evidence type="ECO:0000256" key="1">
    <source>
        <dbReference type="SAM" id="SignalP"/>
    </source>
</evidence>
<organism evidence="2 3">
    <name type="scientific">Cohnella soli</name>
    <dbReference type="NCBI Taxonomy" id="425005"/>
    <lineage>
        <taxon>Bacteria</taxon>
        <taxon>Bacillati</taxon>
        <taxon>Bacillota</taxon>
        <taxon>Bacilli</taxon>
        <taxon>Bacillales</taxon>
        <taxon>Paenibacillaceae</taxon>
        <taxon>Cohnella</taxon>
    </lineage>
</organism>
<feature type="signal peptide" evidence="1">
    <location>
        <begin position="1"/>
        <end position="28"/>
    </location>
</feature>